<feature type="transmembrane region" description="Helical" evidence="1">
    <location>
        <begin position="343"/>
        <end position="363"/>
    </location>
</feature>
<feature type="transmembrane region" description="Helical" evidence="1">
    <location>
        <begin position="370"/>
        <end position="389"/>
    </location>
</feature>
<dbReference type="NCBIfam" id="NF008712">
    <property type="entry name" value="PRK11715.1-1"/>
    <property type="match status" value="1"/>
</dbReference>
<dbReference type="Proteomes" id="UP000305760">
    <property type="component" value="Unassembled WGS sequence"/>
</dbReference>
<gene>
    <name evidence="2" type="ORF">E1B00_07285</name>
</gene>
<keyword evidence="1" id="KW-1133">Transmembrane helix</keyword>
<proteinExistence type="predicted"/>
<dbReference type="PANTHER" id="PTHR30092:SF0">
    <property type="entry name" value="INNER MEMBRANE PROTEIN CRED"/>
    <property type="match status" value="1"/>
</dbReference>
<evidence type="ECO:0000313" key="2">
    <source>
        <dbReference type="EMBL" id="TNJ35543.1"/>
    </source>
</evidence>
<keyword evidence="3" id="KW-1185">Reference proteome</keyword>
<comment type="caution">
    <text evidence="2">The sequence shown here is derived from an EMBL/GenBank/DDBJ whole genome shotgun (WGS) entry which is preliminary data.</text>
</comment>
<evidence type="ECO:0000256" key="1">
    <source>
        <dbReference type="SAM" id="Phobius"/>
    </source>
</evidence>
<dbReference type="OrthoDB" id="9791851at2"/>
<feature type="transmembrane region" description="Helical" evidence="1">
    <location>
        <begin position="423"/>
        <end position="441"/>
    </location>
</feature>
<keyword evidence="1" id="KW-0472">Membrane</keyword>
<name>A0A5C4RW85_9GAMM</name>
<dbReference type="AlphaFoldDB" id="A0A5C4RW85"/>
<dbReference type="Pfam" id="PF06123">
    <property type="entry name" value="CreD"/>
    <property type="match status" value="1"/>
</dbReference>
<reference evidence="2 3" key="1">
    <citation type="submission" date="2019-03" db="EMBL/GenBank/DDBJ databases">
        <title>Arenimonas daejeonensis sp. nov., isolated from compost.</title>
        <authorList>
            <person name="Jeon C.O."/>
        </authorList>
    </citation>
    <scope>NUCLEOTIDE SEQUENCE [LARGE SCALE GENOMIC DNA]</scope>
    <source>
        <strain evidence="2 3">R29</strain>
    </source>
</reference>
<dbReference type="GO" id="GO:0005886">
    <property type="term" value="C:plasma membrane"/>
    <property type="evidence" value="ECO:0007669"/>
    <property type="project" value="TreeGrafter"/>
</dbReference>
<feature type="transmembrane region" description="Helical" evidence="1">
    <location>
        <begin position="20"/>
        <end position="42"/>
    </location>
</feature>
<dbReference type="EMBL" id="SMDR01000001">
    <property type="protein sequence ID" value="TNJ35543.1"/>
    <property type="molecule type" value="Genomic_DNA"/>
</dbReference>
<feature type="transmembrane region" description="Helical" evidence="1">
    <location>
        <begin position="395"/>
        <end position="416"/>
    </location>
</feature>
<accession>A0A5C4RW85</accession>
<organism evidence="2 3">
    <name type="scientific">Arenimonas terrae</name>
    <dbReference type="NCBI Taxonomy" id="2546226"/>
    <lineage>
        <taxon>Bacteria</taxon>
        <taxon>Pseudomonadati</taxon>
        <taxon>Pseudomonadota</taxon>
        <taxon>Gammaproteobacteria</taxon>
        <taxon>Lysobacterales</taxon>
        <taxon>Lysobacteraceae</taxon>
        <taxon>Arenimonas</taxon>
    </lineage>
</organism>
<feature type="transmembrane region" description="Helical" evidence="1">
    <location>
        <begin position="318"/>
        <end position="337"/>
    </location>
</feature>
<sequence length="452" mass="48387">MPLPRWAALVGERAMRIGLKLGLVGFLLLLLLIPLAMLGGLVEERQARGQEVAADIARSSAGAQDLVGPLLLVEAQKITEKKRVVSRDGHLTQETEQAAETVHYLVSPAKLAVDNRLRFERRGRSLFTVPLYHGALSLKGQFRHSLPPSDDGLLRPVRAWLVLGLGDNRGVRALTIKLDGRPVNADPGTRIGWLPEGLSAPVPLAALERPFDFDVALDLSGTGHLGWLPVGAETTVTASGAWPHPAFEGRHLPETPQVGDAGFKARWAVSRLSSRVQQVLAGCPPVSGECAGLADGRFSLRLVEPVDRYLMTDRAMKYALLFLALVFGAVFLVEALAARPVHFVQYGLTGLAMAMFYLLLLSLSEHIGFGPAYATAATACSALIGHYLGGVLGGGWRGLAFGAGLATLYGLLYVLLRSEDHALLVGAGVLFAALATVMALTRRVDWNRLGST</sequence>
<evidence type="ECO:0000313" key="3">
    <source>
        <dbReference type="Proteomes" id="UP000305760"/>
    </source>
</evidence>
<keyword evidence="1" id="KW-0812">Transmembrane</keyword>
<dbReference type="PANTHER" id="PTHR30092">
    <property type="entry name" value="INNER MEMBRANE PROTEIN CRED"/>
    <property type="match status" value="1"/>
</dbReference>
<protein>
    <submittedName>
        <fullName evidence="2">Cell envelope integrity protein CreD</fullName>
    </submittedName>
</protein>
<dbReference type="PIRSF" id="PIRSF004548">
    <property type="entry name" value="CreD"/>
    <property type="match status" value="1"/>
</dbReference>
<dbReference type="InterPro" id="IPR010364">
    <property type="entry name" value="Uncharacterised_IM_CreD"/>
</dbReference>